<dbReference type="EMBL" id="CAGS01000466">
    <property type="protein sequence ID" value="CCF85591.1"/>
    <property type="molecule type" value="Genomic_DNA"/>
</dbReference>
<reference evidence="3 4" key="1">
    <citation type="journal article" date="2012" name="ISME J.">
        <title>Nitrification expanded: discovery, physiology and genomics of a nitrite-oxidizing bacterium from the phylum Chloroflexi.</title>
        <authorList>
            <person name="Sorokin D.Y."/>
            <person name="Lucker S."/>
            <person name="Vejmelkova D."/>
            <person name="Kostrikina N.A."/>
            <person name="Kleerebezem R."/>
            <person name="Rijpstra W.I."/>
            <person name="Damste J.S."/>
            <person name="Le Paslier D."/>
            <person name="Muyzer G."/>
            <person name="Wagner M."/>
            <person name="van Loosdrecht M.C."/>
            <person name="Daims H."/>
        </authorList>
    </citation>
    <scope>NUCLEOTIDE SEQUENCE [LARGE SCALE GENOMIC DNA]</scope>
    <source>
        <strain evidence="4">none</strain>
    </source>
</reference>
<evidence type="ECO:0000313" key="4">
    <source>
        <dbReference type="Proteomes" id="UP000004221"/>
    </source>
</evidence>
<comment type="caution">
    <text evidence="3">The sequence shown here is derived from an EMBL/GenBank/DDBJ whole genome shotgun (WGS) entry which is preliminary data.</text>
</comment>
<feature type="transmembrane region" description="Helical" evidence="1">
    <location>
        <begin position="37"/>
        <end position="56"/>
    </location>
</feature>
<evidence type="ECO:0000259" key="2">
    <source>
        <dbReference type="Pfam" id="PF03779"/>
    </source>
</evidence>
<gene>
    <name evidence="3" type="ORF">NITHO_5180002</name>
</gene>
<sequence length="118" mass="12827">MSRAQQMTTANGLNILAGLWLIISPFVLGYSMLRSTMWNDVIVGIIIAVIAAAKVTRARNVQWLSWINVVLGVWLILSPFIFGASGNTRVLYNEIIVGIVVVVLAAWSALATRGMQAV</sequence>
<evidence type="ECO:0000256" key="1">
    <source>
        <dbReference type="SAM" id="Phobius"/>
    </source>
</evidence>
<dbReference type="Proteomes" id="UP000004221">
    <property type="component" value="Unassembled WGS sequence"/>
</dbReference>
<keyword evidence="1" id="KW-0812">Transmembrane</keyword>
<keyword evidence="4" id="KW-1185">Reference proteome</keyword>
<dbReference type="AlphaFoldDB" id="I4ELM9"/>
<feature type="domain" description="SPW repeat-containing integral membrane" evidence="2">
    <location>
        <begin position="10"/>
        <end position="106"/>
    </location>
</feature>
<organism evidence="3 4">
    <name type="scientific">Nitrolancea hollandica Lb</name>
    <dbReference type="NCBI Taxonomy" id="1129897"/>
    <lineage>
        <taxon>Bacteria</taxon>
        <taxon>Pseudomonadati</taxon>
        <taxon>Thermomicrobiota</taxon>
        <taxon>Thermomicrobia</taxon>
        <taxon>Sphaerobacterales</taxon>
        <taxon>Sphaerobacterineae</taxon>
        <taxon>Sphaerobacteraceae</taxon>
        <taxon>Nitrolancea</taxon>
    </lineage>
</organism>
<protein>
    <recommendedName>
        <fullName evidence="2">SPW repeat-containing integral membrane domain-containing protein</fullName>
    </recommendedName>
</protein>
<name>I4ELM9_9BACT</name>
<feature type="transmembrane region" description="Helical" evidence="1">
    <location>
        <begin position="90"/>
        <end position="110"/>
    </location>
</feature>
<dbReference type="Pfam" id="PF03779">
    <property type="entry name" value="SPW"/>
    <property type="match status" value="1"/>
</dbReference>
<feature type="transmembrane region" description="Helical" evidence="1">
    <location>
        <begin position="12"/>
        <end position="31"/>
    </location>
</feature>
<feature type="transmembrane region" description="Helical" evidence="1">
    <location>
        <begin position="63"/>
        <end position="84"/>
    </location>
</feature>
<keyword evidence="1" id="KW-0472">Membrane</keyword>
<keyword evidence="1" id="KW-1133">Transmembrane helix</keyword>
<evidence type="ECO:0000313" key="3">
    <source>
        <dbReference type="EMBL" id="CCF85591.1"/>
    </source>
</evidence>
<dbReference type="OrthoDB" id="32521at2"/>
<accession>I4ELM9</accession>
<dbReference type="InterPro" id="IPR005530">
    <property type="entry name" value="SPW"/>
</dbReference>
<dbReference type="RefSeq" id="WP_008480599.1">
    <property type="nucleotide sequence ID" value="NZ_CAGS01000466.1"/>
</dbReference>
<proteinExistence type="predicted"/>